<keyword evidence="1" id="KW-0433">Leucine-rich repeat</keyword>
<dbReference type="PANTHER" id="PTHR24366:SF96">
    <property type="entry name" value="LEUCINE RICH REPEAT CONTAINING 53"/>
    <property type="match status" value="1"/>
</dbReference>
<keyword evidence="2" id="KW-0677">Repeat</keyword>
<evidence type="ECO:0000256" key="1">
    <source>
        <dbReference type="ARBA" id="ARBA00022614"/>
    </source>
</evidence>
<dbReference type="Proteomes" id="UP000276991">
    <property type="component" value="Unassembled WGS sequence"/>
</dbReference>
<dbReference type="Gene3D" id="3.80.10.10">
    <property type="entry name" value="Ribonuclease Inhibitor"/>
    <property type="match status" value="1"/>
</dbReference>
<sequence>MNSFHPHLTIRNVKCQTPKLQGRDNGIVRDNQNSHCSIKYMREEGERLIPFGRWGPVRVGADPVTQIVMPPHTEPVTVAFCPNLDSCTCNDKPDGYYIDCKDIIDTSLSDIIQSLGRRQVQRLTITNASWPVLKELPSANIRSLQLISCGIKNIMDATFAKLADNLEHLTITENMLTNVTLLGYLPKLTSVNLNYNQLTDLPDNALKGAESLRHLRLEGNKICSLS</sequence>
<dbReference type="PANTHER" id="PTHR24366">
    <property type="entry name" value="IG(IMMUNOGLOBULIN) AND LRR(LEUCINE RICH REPEAT) DOMAINS"/>
    <property type="match status" value="1"/>
</dbReference>
<reference evidence="3 4" key="1">
    <citation type="submission" date="2018-08" db="EMBL/GenBank/DDBJ databases">
        <authorList>
            <person name="Laetsch R D."/>
            <person name="Stevens L."/>
            <person name="Kumar S."/>
            <person name="Blaxter L. M."/>
        </authorList>
    </citation>
    <scope>NUCLEOTIDE SEQUENCE [LARGE SCALE GENOMIC DNA]</scope>
</reference>
<evidence type="ECO:0000313" key="3">
    <source>
        <dbReference type="EMBL" id="VBB26642.1"/>
    </source>
</evidence>
<organism evidence="3 4">
    <name type="scientific">Acanthocheilonema viteae</name>
    <name type="common">Filarial nematode worm</name>
    <name type="synonym">Dipetalonema viteae</name>
    <dbReference type="NCBI Taxonomy" id="6277"/>
    <lineage>
        <taxon>Eukaryota</taxon>
        <taxon>Metazoa</taxon>
        <taxon>Ecdysozoa</taxon>
        <taxon>Nematoda</taxon>
        <taxon>Chromadorea</taxon>
        <taxon>Rhabditida</taxon>
        <taxon>Spirurina</taxon>
        <taxon>Spiruromorpha</taxon>
        <taxon>Filarioidea</taxon>
        <taxon>Onchocercidae</taxon>
        <taxon>Acanthocheilonema</taxon>
    </lineage>
</organism>
<evidence type="ECO:0000256" key="2">
    <source>
        <dbReference type="ARBA" id="ARBA00022737"/>
    </source>
</evidence>
<dbReference type="InterPro" id="IPR001611">
    <property type="entry name" value="Leu-rich_rpt"/>
</dbReference>
<dbReference type="SUPFAM" id="SSF52058">
    <property type="entry name" value="L domain-like"/>
    <property type="match status" value="1"/>
</dbReference>
<protein>
    <recommendedName>
        <fullName evidence="5">LRRNT domain-containing protein</fullName>
    </recommendedName>
</protein>
<dbReference type="SMART" id="SM00369">
    <property type="entry name" value="LRR_TYP"/>
    <property type="match status" value="1"/>
</dbReference>
<dbReference type="OrthoDB" id="1055097at2759"/>
<dbReference type="InterPro" id="IPR032675">
    <property type="entry name" value="LRR_dom_sf"/>
</dbReference>
<dbReference type="EMBL" id="UPTC01000128">
    <property type="protein sequence ID" value="VBB26642.1"/>
    <property type="molecule type" value="Genomic_DNA"/>
</dbReference>
<name>A0A498S483_ACAVI</name>
<dbReference type="InterPro" id="IPR003591">
    <property type="entry name" value="Leu-rich_rpt_typical-subtyp"/>
</dbReference>
<evidence type="ECO:0000313" key="4">
    <source>
        <dbReference type="Proteomes" id="UP000276991"/>
    </source>
</evidence>
<proteinExistence type="predicted"/>
<accession>A0A498S483</accession>
<feature type="non-terminal residue" evidence="3">
    <location>
        <position position="226"/>
    </location>
</feature>
<evidence type="ECO:0008006" key="5">
    <source>
        <dbReference type="Google" id="ProtNLM"/>
    </source>
</evidence>
<dbReference type="STRING" id="6277.A0A498S483"/>
<keyword evidence="4" id="KW-1185">Reference proteome</keyword>
<gene>
    <name evidence="3" type="ORF">NAV_LOCUS1472</name>
</gene>
<dbReference type="Pfam" id="PF13855">
    <property type="entry name" value="LRR_8"/>
    <property type="match status" value="1"/>
</dbReference>
<dbReference type="AlphaFoldDB" id="A0A498S483"/>